<dbReference type="GO" id="GO:0008173">
    <property type="term" value="F:RNA methyltransferase activity"/>
    <property type="evidence" value="ECO:0007669"/>
    <property type="project" value="InterPro"/>
</dbReference>
<dbReference type="InterPro" id="IPR001537">
    <property type="entry name" value="SpoU_MeTrfase"/>
</dbReference>
<keyword evidence="2 4" id="KW-0808">Transferase</keyword>
<accession>A0A6J4U8E6</accession>
<reference evidence="4" key="1">
    <citation type="submission" date="2020-02" db="EMBL/GenBank/DDBJ databases">
        <authorList>
            <person name="Meier V. D."/>
        </authorList>
    </citation>
    <scope>NUCLEOTIDE SEQUENCE</scope>
    <source>
        <strain evidence="4">AVDCRST_MAG70</strain>
    </source>
</reference>
<organism evidence="4">
    <name type="scientific">uncultured Thermomicrobiales bacterium</name>
    <dbReference type="NCBI Taxonomy" id="1645740"/>
    <lineage>
        <taxon>Bacteria</taxon>
        <taxon>Pseudomonadati</taxon>
        <taxon>Thermomicrobiota</taxon>
        <taxon>Thermomicrobia</taxon>
        <taxon>Thermomicrobiales</taxon>
        <taxon>environmental samples</taxon>
    </lineage>
</organism>
<evidence type="ECO:0000256" key="1">
    <source>
        <dbReference type="ARBA" id="ARBA00022603"/>
    </source>
</evidence>
<dbReference type="InterPro" id="IPR013123">
    <property type="entry name" value="SpoU_subst-bd"/>
</dbReference>
<keyword evidence="1 4" id="KW-0489">Methyltransferase</keyword>
<proteinExistence type="predicted"/>
<dbReference type="SUPFAM" id="SSF75217">
    <property type="entry name" value="alpha/beta knot"/>
    <property type="match status" value="1"/>
</dbReference>
<feature type="domain" description="RNA 2-O ribose methyltransferase substrate binding" evidence="3">
    <location>
        <begin position="2"/>
        <end position="66"/>
    </location>
</feature>
<evidence type="ECO:0000256" key="2">
    <source>
        <dbReference type="ARBA" id="ARBA00022679"/>
    </source>
</evidence>
<evidence type="ECO:0000259" key="3">
    <source>
        <dbReference type="SMART" id="SM00967"/>
    </source>
</evidence>
<dbReference type="Gene3D" id="3.40.1280.10">
    <property type="match status" value="1"/>
</dbReference>
<dbReference type="EMBL" id="CADCWH010000048">
    <property type="protein sequence ID" value="CAA9543423.1"/>
    <property type="molecule type" value="Genomic_DNA"/>
</dbReference>
<dbReference type="NCBIfam" id="TIGR00186">
    <property type="entry name" value="rRNA_methyl_3"/>
    <property type="match status" value="1"/>
</dbReference>
<dbReference type="GO" id="GO:0003723">
    <property type="term" value="F:RNA binding"/>
    <property type="evidence" value="ECO:0007669"/>
    <property type="project" value="InterPro"/>
</dbReference>
<dbReference type="InterPro" id="IPR029028">
    <property type="entry name" value="Alpha/beta_knot_MTases"/>
</dbReference>
<gene>
    <name evidence="4" type="ORF">AVDCRST_MAG70-305</name>
</gene>
<dbReference type="CDD" id="cd18103">
    <property type="entry name" value="SpoU-like_RlmB"/>
    <property type="match status" value="1"/>
</dbReference>
<dbReference type="Gene3D" id="3.30.1330.30">
    <property type="match status" value="1"/>
</dbReference>
<dbReference type="GO" id="GO:0005829">
    <property type="term" value="C:cytosol"/>
    <property type="evidence" value="ECO:0007669"/>
    <property type="project" value="TreeGrafter"/>
</dbReference>
<dbReference type="Pfam" id="PF00588">
    <property type="entry name" value="SpoU_methylase"/>
    <property type="match status" value="1"/>
</dbReference>
<dbReference type="EC" id="2.1.1.185" evidence="4"/>
<protein>
    <submittedName>
        <fullName evidence="4">23S rRNA (Guanosine(2251)-2'-O)-methyltransferase</fullName>
        <ecNumber evidence="4">2.1.1.185</ecNumber>
    </submittedName>
</protein>
<dbReference type="InterPro" id="IPR004441">
    <property type="entry name" value="rRNA_MeTrfase_TrmH"/>
</dbReference>
<dbReference type="InterPro" id="IPR029064">
    <property type="entry name" value="Ribosomal_eL30-like_sf"/>
</dbReference>
<dbReference type="PANTHER" id="PTHR46429:SF1">
    <property type="entry name" value="23S RRNA (GUANOSINE-2'-O-)-METHYLTRANSFERASE RLMB"/>
    <property type="match status" value="1"/>
</dbReference>
<dbReference type="GO" id="GO:0032259">
    <property type="term" value="P:methylation"/>
    <property type="evidence" value="ECO:0007669"/>
    <property type="project" value="UniProtKB-KW"/>
</dbReference>
<dbReference type="Pfam" id="PF08032">
    <property type="entry name" value="SpoU_sub_bind"/>
    <property type="match status" value="1"/>
</dbReference>
<sequence>MRGPRPVFGLFLADGIRADKRIAELVTLAGRRGIAERVVPRDVLDRGLDGANHQGVALDAAPYRYADIDLSPPDEGMVTLALDHVQDPRNLGTLLRTADACGVHQILIPTDRAVVVTPAVVNASAGAVEHLRIALVTNLARTLDDLKAAGWWVVGLEGGGESTDLFTSTLPRPVVLVVGSEGEGIGRNVLRRCDMLVRLPMRGRVSSLNAATAASVALYHLMVTGGQTTLPRDRSTGESD</sequence>
<evidence type="ECO:0000313" key="4">
    <source>
        <dbReference type="EMBL" id="CAA9543423.1"/>
    </source>
</evidence>
<dbReference type="SUPFAM" id="SSF55315">
    <property type="entry name" value="L30e-like"/>
    <property type="match status" value="1"/>
</dbReference>
<dbReference type="PANTHER" id="PTHR46429">
    <property type="entry name" value="23S RRNA (GUANOSINE-2'-O-)-METHYLTRANSFERASE RLMB"/>
    <property type="match status" value="1"/>
</dbReference>
<dbReference type="GO" id="GO:0006396">
    <property type="term" value="P:RNA processing"/>
    <property type="evidence" value="ECO:0007669"/>
    <property type="project" value="InterPro"/>
</dbReference>
<name>A0A6J4U8E6_9BACT</name>
<dbReference type="SMART" id="SM00967">
    <property type="entry name" value="SpoU_sub_bind"/>
    <property type="match status" value="1"/>
</dbReference>
<dbReference type="InterPro" id="IPR029026">
    <property type="entry name" value="tRNA_m1G_MTases_N"/>
</dbReference>
<dbReference type="AlphaFoldDB" id="A0A6J4U8E6"/>